<dbReference type="EC" id="5.4.99.12" evidence="4"/>
<accession>A1WY08</accession>
<dbReference type="KEGG" id="hha:Hhal_1806"/>
<dbReference type="GO" id="GO:0160147">
    <property type="term" value="F:tRNA pseudouridine(38-40) synthase activity"/>
    <property type="evidence" value="ECO:0007669"/>
    <property type="project" value="UniProtKB-EC"/>
</dbReference>
<evidence type="ECO:0000256" key="1">
    <source>
        <dbReference type="ARBA" id="ARBA00009375"/>
    </source>
</evidence>
<dbReference type="OrthoDB" id="9811823at2"/>
<proteinExistence type="inferred from homology"/>
<dbReference type="CDD" id="cd02570">
    <property type="entry name" value="PseudoU_synth_EcTruA"/>
    <property type="match status" value="1"/>
</dbReference>
<dbReference type="PIRSF" id="PIRSF001430">
    <property type="entry name" value="tRNA_psdUrid_synth"/>
    <property type="match status" value="1"/>
</dbReference>
<comment type="function">
    <text evidence="4">Formation of pseudouridine at positions 38, 39 and 40 in the anticodon stem and loop of transfer RNAs.</text>
</comment>
<name>A1WY08_HALHL</name>
<evidence type="ECO:0000256" key="5">
    <source>
        <dbReference type="PIRSR" id="PIRSR001430-1"/>
    </source>
</evidence>
<dbReference type="HOGENOM" id="CLU_014673_0_2_6"/>
<keyword evidence="3 4" id="KW-0413">Isomerase</keyword>
<dbReference type="PANTHER" id="PTHR11142:SF0">
    <property type="entry name" value="TRNA PSEUDOURIDINE SYNTHASE-LIKE 1"/>
    <property type="match status" value="1"/>
</dbReference>
<comment type="subunit">
    <text evidence="4">Homodimer.</text>
</comment>
<dbReference type="GO" id="GO:0016829">
    <property type="term" value="F:lyase activity"/>
    <property type="evidence" value="ECO:0007669"/>
    <property type="project" value="UniProtKB-KW"/>
</dbReference>
<comment type="caution">
    <text evidence="4">Lacks conserved residue(s) required for the propagation of feature annotation.</text>
</comment>
<dbReference type="eggNOG" id="COG0101">
    <property type="taxonomic scope" value="Bacteria"/>
</dbReference>
<dbReference type="Gene3D" id="3.30.70.580">
    <property type="entry name" value="Pseudouridine synthase I, catalytic domain, N-terminal subdomain"/>
    <property type="match status" value="1"/>
</dbReference>
<protein>
    <recommendedName>
        <fullName evidence="4">tRNA pseudouridine synthase A</fullName>
        <ecNumber evidence="4">5.4.99.12</ecNumber>
    </recommendedName>
    <alternativeName>
        <fullName evidence="4">tRNA pseudouridine(38-40) synthase</fullName>
    </alternativeName>
    <alternativeName>
        <fullName evidence="4">tRNA pseudouridylate synthase I</fullName>
    </alternativeName>
    <alternativeName>
        <fullName evidence="4">tRNA-uridine isomerase I</fullName>
    </alternativeName>
</protein>
<gene>
    <name evidence="4" type="primary">truA</name>
    <name evidence="9" type="ordered locus">Hhal_1806</name>
</gene>
<feature type="domain" description="Pseudouridine synthase I TruA alpha/beta" evidence="8">
    <location>
        <begin position="15"/>
        <end position="110"/>
    </location>
</feature>
<evidence type="ECO:0000256" key="7">
    <source>
        <dbReference type="RuleBase" id="RU003792"/>
    </source>
</evidence>
<dbReference type="HAMAP" id="MF_00171">
    <property type="entry name" value="TruA"/>
    <property type="match status" value="1"/>
</dbReference>
<reference evidence="9 10" key="2">
    <citation type="journal article" date="2013" name="Stand. Genomic Sci.">
        <title>Complete genome sequence of Halorhodospira halophila SL1.</title>
        <authorList>
            <person name="Challacombe J.F."/>
            <person name="Majid S."/>
            <person name="Deole R."/>
            <person name="Brettin T.S."/>
            <person name="Bruce D."/>
            <person name="Delano S.F."/>
            <person name="Detter J.C."/>
            <person name="Gleasner C.D."/>
            <person name="Han C.S."/>
            <person name="Misra M."/>
            <person name="Reitenga K.G."/>
            <person name="Mikhailova N."/>
            <person name="Woyke T."/>
            <person name="Pitluck S."/>
            <person name="Nolan M."/>
            <person name="Land M.L."/>
            <person name="Saunders E."/>
            <person name="Tapia R."/>
            <person name="Lapidus A."/>
            <person name="Ivanova N."/>
            <person name="Hoff W.D."/>
        </authorList>
    </citation>
    <scope>NUCLEOTIDE SEQUENCE [LARGE SCALE GENOMIC DNA]</scope>
    <source>
        <strain evidence="10">DSM 244 / SL1</strain>
    </source>
</reference>
<feature type="active site" description="Nucleophile" evidence="4 5">
    <location>
        <position position="58"/>
    </location>
</feature>
<dbReference type="GO" id="GO:0031119">
    <property type="term" value="P:tRNA pseudouridine synthesis"/>
    <property type="evidence" value="ECO:0007669"/>
    <property type="project" value="UniProtKB-UniRule"/>
</dbReference>
<dbReference type="SUPFAM" id="SSF55120">
    <property type="entry name" value="Pseudouridine synthase"/>
    <property type="match status" value="1"/>
</dbReference>
<organism evidence="9 10">
    <name type="scientific">Halorhodospira halophila (strain DSM 244 / SL1)</name>
    <name type="common">Ectothiorhodospira halophila (strain DSM 244 / SL1)</name>
    <dbReference type="NCBI Taxonomy" id="349124"/>
    <lineage>
        <taxon>Bacteria</taxon>
        <taxon>Pseudomonadati</taxon>
        <taxon>Pseudomonadota</taxon>
        <taxon>Gammaproteobacteria</taxon>
        <taxon>Chromatiales</taxon>
        <taxon>Ectothiorhodospiraceae</taxon>
        <taxon>Halorhodospira</taxon>
    </lineage>
</organism>
<dbReference type="InterPro" id="IPR020097">
    <property type="entry name" value="PsdUridine_synth_TruA_a/b_dom"/>
</dbReference>
<feature type="domain" description="Pseudouridine synthase I TruA alpha/beta" evidence="8">
    <location>
        <begin position="149"/>
        <end position="251"/>
    </location>
</feature>
<feature type="binding site" evidence="4 6">
    <location>
        <position position="116"/>
    </location>
    <ligand>
        <name>substrate</name>
    </ligand>
</feature>
<evidence type="ECO:0000256" key="4">
    <source>
        <dbReference type="HAMAP-Rule" id="MF_00171"/>
    </source>
</evidence>
<dbReference type="InterPro" id="IPR001406">
    <property type="entry name" value="PsdUridine_synth_TruA"/>
</dbReference>
<evidence type="ECO:0000256" key="3">
    <source>
        <dbReference type="ARBA" id="ARBA00023235"/>
    </source>
</evidence>
<dbReference type="AlphaFoldDB" id="A1WY08"/>
<dbReference type="InterPro" id="IPR020095">
    <property type="entry name" value="PsdUridine_synth_TruA_C"/>
</dbReference>
<comment type="catalytic activity">
    <reaction evidence="4 7">
        <text>uridine(38/39/40) in tRNA = pseudouridine(38/39/40) in tRNA</text>
        <dbReference type="Rhea" id="RHEA:22376"/>
        <dbReference type="Rhea" id="RHEA-COMP:10085"/>
        <dbReference type="Rhea" id="RHEA-COMP:10087"/>
        <dbReference type="ChEBI" id="CHEBI:65314"/>
        <dbReference type="ChEBI" id="CHEBI:65315"/>
        <dbReference type="EC" id="5.4.99.12"/>
    </reaction>
</comment>
<evidence type="ECO:0000256" key="2">
    <source>
        <dbReference type="ARBA" id="ARBA00022694"/>
    </source>
</evidence>
<dbReference type="InterPro" id="IPR020103">
    <property type="entry name" value="PsdUridine_synth_cat_dom_sf"/>
</dbReference>
<evidence type="ECO:0000259" key="8">
    <source>
        <dbReference type="Pfam" id="PF01416"/>
    </source>
</evidence>
<dbReference type="EMBL" id="CP000544">
    <property type="protein sequence ID" value="ABM62570.1"/>
    <property type="molecule type" value="Genomic_DNA"/>
</dbReference>
<keyword evidence="2 4" id="KW-0819">tRNA processing</keyword>
<dbReference type="GO" id="GO:0003723">
    <property type="term" value="F:RNA binding"/>
    <property type="evidence" value="ECO:0007669"/>
    <property type="project" value="InterPro"/>
</dbReference>
<dbReference type="Pfam" id="PF01416">
    <property type="entry name" value="PseudoU_synth_1"/>
    <property type="match status" value="2"/>
</dbReference>
<dbReference type="Gene3D" id="3.30.70.660">
    <property type="entry name" value="Pseudouridine synthase I, catalytic domain, C-terminal subdomain"/>
    <property type="match status" value="1"/>
</dbReference>
<dbReference type="InterPro" id="IPR020094">
    <property type="entry name" value="TruA/RsuA/RluB/E/F_N"/>
</dbReference>
<dbReference type="PANTHER" id="PTHR11142">
    <property type="entry name" value="PSEUDOURIDYLATE SYNTHASE"/>
    <property type="match status" value="1"/>
</dbReference>
<dbReference type="RefSeq" id="WP_011814592.1">
    <property type="nucleotide sequence ID" value="NC_008789.1"/>
</dbReference>
<sequence>MAERGAEQRIALVLEYDGTGFSGWQRQDDAPSVQEALEGAVSRIANHPVAVVCAGRTDAGVHAAAQVVHFDTTASRPLHAWVLGTNAQLPETVSVRSAHAVDADFHARYQAQRRGYRYVFLCRRARPALLRHRVAWTHHELDEGRMHRAAQALVGEHDFSAFRAAACQAPHAVREVYRLDVHRHGELLFIDIEANAFVHHMVRNIAGTLMAVGTGEQPEHWPAGLLAAGDRTRSGMTAPAAGLYLTRVVYPSHYGLPTRGQWPFLA</sequence>
<dbReference type="Proteomes" id="UP000000647">
    <property type="component" value="Chromosome"/>
</dbReference>
<reference evidence="10" key="1">
    <citation type="submission" date="2006-12" db="EMBL/GenBank/DDBJ databases">
        <title>Complete sequence of Halorhodospira halophila SL1.</title>
        <authorList>
            <consortium name="US DOE Joint Genome Institute"/>
            <person name="Copeland A."/>
            <person name="Lucas S."/>
            <person name="Lapidus A."/>
            <person name="Barry K."/>
            <person name="Detter J.C."/>
            <person name="Glavina del Rio T."/>
            <person name="Hammon N."/>
            <person name="Israni S."/>
            <person name="Dalin E."/>
            <person name="Tice H."/>
            <person name="Pitluck S."/>
            <person name="Saunders E."/>
            <person name="Brettin T."/>
            <person name="Bruce D."/>
            <person name="Han C."/>
            <person name="Tapia R."/>
            <person name="Schmutz J."/>
            <person name="Larimer F."/>
            <person name="Land M."/>
            <person name="Hauser L."/>
            <person name="Kyrpides N."/>
            <person name="Mikhailova N."/>
            <person name="Hoff W."/>
            <person name="Richardson P."/>
        </authorList>
    </citation>
    <scope>NUCLEOTIDE SEQUENCE [LARGE SCALE GENOMIC DNA]</scope>
    <source>
        <strain evidence="10">DSM 244 / SL1</strain>
    </source>
</reference>
<keyword evidence="10" id="KW-1185">Reference proteome</keyword>
<dbReference type="NCBIfam" id="TIGR00071">
    <property type="entry name" value="hisT_truA"/>
    <property type="match status" value="1"/>
</dbReference>
<evidence type="ECO:0000313" key="9">
    <source>
        <dbReference type="EMBL" id="ABM62570.1"/>
    </source>
</evidence>
<keyword evidence="9" id="KW-0456">Lyase</keyword>
<dbReference type="FunFam" id="3.30.70.580:FF:000001">
    <property type="entry name" value="tRNA pseudouridine synthase A"/>
    <property type="match status" value="1"/>
</dbReference>
<evidence type="ECO:0000313" key="10">
    <source>
        <dbReference type="Proteomes" id="UP000000647"/>
    </source>
</evidence>
<comment type="similarity">
    <text evidence="1 4 7">Belongs to the tRNA pseudouridine synthase TruA family.</text>
</comment>
<dbReference type="STRING" id="349124.Hhal_1806"/>
<evidence type="ECO:0000256" key="6">
    <source>
        <dbReference type="PIRSR" id="PIRSR001430-2"/>
    </source>
</evidence>